<dbReference type="InterPro" id="IPR000524">
    <property type="entry name" value="Tscrpt_reg_HTH_GntR"/>
</dbReference>
<dbReference type="PANTHER" id="PTHR43537">
    <property type="entry name" value="TRANSCRIPTIONAL REGULATOR, GNTR FAMILY"/>
    <property type="match status" value="1"/>
</dbReference>
<feature type="region of interest" description="Disordered" evidence="4">
    <location>
        <begin position="1"/>
        <end position="21"/>
    </location>
</feature>
<dbReference type="GO" id="GO:0003677">
    <property type="term" value="F:DNA binding"/>
    <property type="evidence" value="ECO:0007669"/>
    <property type="project" value="UniProtKB-KW"/>
</dbReference>
<evidence type="ECO:0000256" key="4">
    <source>
        <dbReference type="SAM" id="MobiDB-lite"/>
    </source>
</evidence>
<gene>
    <name evidence="6" type="ORF">GE300_04465</name>
</gene>
<dbReference type="GO" id="GO:0003700">
    <property type="term" value="F:DNA-binding transcription factor activity"/>
    <property type="evidence" value="ECO:0007669"/>
    <property type="project" value="InterPro"/>
</dbReference>
<dbReference type="SMART" id="SM00345">
    <property type="entry name" value="HTH_GNTR"/>
    <property type="match status" value="1"/>
</dbReference>
<feature type="domain" description="HTH gntR-type" evidence="5">
    <location>
        <begin position="17"/>
        <end position="84"/>
    </location>
</feature>
<evidence type="ECO:0000259" key="5">
    <source>
        <dbReference type="PROSITE" id="PS50949"/>
    </source>
</evidence>
<keyword evidence="1" id="KW-0805">Transcription regulation</keyword>
<dbReference type="Pfam" id="PF07729">
    <property type="entry name" value="FCD"/>
    <property type="match status" value="1"/>
</dbReference>
<keyword evidence="3" id="KW-0804">Transcription</keyword>
<dbReference type="SMART" id="SM00895">
    <property type="entry name" value="FCD"/>
    <property type="match status" value="1"/>
</dbReference>
<sequence>MGATKPLAEGPAEPRPVSNTGRAAAELRRMIFSGEMAAGSDHLESELAARLGMSRTPVREATLMLQEQGLLQVRPRKGVRIRPVSPDDMREIYEVLTEMESLAAERAARARPGAAALAALGEAIAEMERALDRGDREAWAEADDRFHAELVRLGGNSRVSGIVARMADQVRRARSVTLHMRPLPVQSNTDHRRVLEAIRAGDAGAARRLHRAHRTAAGEMLVALLERHRLRQL</sequence>
<evidence type="ECO:0000256" key="3">
    <source>
        <dbReference type="ARBA" id="ARBA00023163"/>
    </source>
</evidence>
<dbReference type="InterPro" id="IPR008920">
    <property type="entry name" value="TF_FadR/GntR_C"/>
</dbReference>
<keyword evidence="2" id="KW-0238">DNA-binding</keyword>
<evidence type="ECO:0000313" key="6">
    <source>
        <dbReference type="EMBL" id="MSU88876.1"/>
    </source>
</evidence>
<protein>
    <submittedName>
        <fullName evidence="6">FCD domain-containing protein</fullName>
    </submittedName>
</protein>
<dbReference type="AlphaFoldDB" id="A0A6L5YX08"/>
<accession>A0A6L5YX08</accession>
<dbReference type="SUPFAM" id="SSF46785">
    <property type="entry name" value="Winged helix' DNA-binding domain"/>
    <property type="match status" value="1"/>
</dbReference>
<dbReference type="InterPro" id="IPR036390">
    <property type="entry name" value="WH_DNA-bd_sf"/>
</dbReference>
<evidence type="ECO:0000313" key="7">
    <source>
        <dbReference type="Proteomes" id="UP000474957"/>
    </source>
</evidence>
<dbReference type="InterPro" id="IPR011711">
    <property type="entry name" value="GntR_C"/>
</dbReference>
<evidence type="ECO:0000256" key="2">
    <source>
        <dbReference type="ARBA" id="ARBA00023125"/>
    </source>
</evidence>
<dbReference type="PANTHER" id="PTHR43537:SF5">
    <property type="entry name" value="UXU OPERON TRANSCRIPTIONAL REGULATOR"/>
    <property type="match status" value="1"/>
</dbReference>
<dbReference type="RefSeq" id="WP_154445302.1">
    <property type="nucleotide sequence ID" value="NZ_WIND01000002.1"/>
</dbReference>
<proteinExistence type="predicted"/>
<dbReference type="SUPFAM" id="SSF48008">
    <property type="entry name" value="GntR ligand-binding domain-like"/>
    <property type="match status" value="1"/>
</dbReference>
<keyword evidence="7" id="KW-1185">Reference proteome</keyword>
<evidence type="ECO:0000256" key="1">
    <source>
        <dbReference type="ARBA" id="ARBA00023015"/>
    </source>
</evidence>
<dbReference type="EMBL" id="WIND01000002">
    <property type="protein sequence ID" value="MSU88876.1"/>
    <property type="molecule type" value="Genomic_DNA"/>
</dbReference>
<dbReference type="Pfam" id="PF00392">
    <property type="entry name" value="GntR"/>
    <property type="match status" value="1"/>
</dbReference>
<dbReference type="Gene3D" id="1.10.10.10">
    <property type="entry name" value="Winged helix-like DNA-binding domain superfamily/Winged helix DNA-binding domain"/>
    <property type="match status" value="1"/>
</dbReference>
<organism evidence="6 7">
    <name type="scientific">Halovulum marinum</name>
    <dbReference type="NCBI Taxonomy" id="2662447"/>
    <lineage>
        <taxon>Bacteria</taxon>
        <taxon>Pseudomonadati</taxon>
        <taxon>Pseudomonadota</taxon>
        <taxon>Alphaproteobacteria</taxon>
        <taxon>Rhodobacterales</taxon>
        <taxon>Paracoccaceae</taxon>
        <taxon>Halovulum</taxon>
    </lineage>
</organism>
<comment type="caution">
    <text evidence="6">The sequence shown here is derived from an EMBL/GenBank/DDBJ whole genome shotgun (WGS) entry which is preliminary data.</text>
</comment>
<dbReference type="Proteomes" id="UP000474957">
    <property type="component" value="Unassembled WGS sequence"/>
</dbReference>
<dbReference type="CDD" id="cd07377">
    <property type="entry name" value="WHTH_GntR"/>
    <property type="match status" value="1"/>
</dbReference>
<dbReference type="PROSITE" id="PS50949">
    <property type="entry name" value="HTH_GNTR"/>
    <property type="match status" value="1"/>
</dbReference>
<dbReference type="InterPro" id="IPR036388">
    <property type="entry name" value="WH-like_DNA-bd_sf"/>
</dbReference>
<dbReference type="Gene3D" id="1.20.120.530">
    <property type="entry name" value="GntR ligand-binding domain-like"/>
    <property type="match status" value="1"/>
</dbReference>
<reference evidence="6 7" key="1">
    <citation type="submission" date="2019-10" db="EMBL/GenBank/DDBJ databases">
        <title>Cognatihalovulum marinum gen. nov. sp. nov., a new member of the family Rhodobacteraceae isolated from deep seawater of the Northwest Indian Ocean.</title>
        <authorList>
            <person name="Ruan C."/>
            <person name="Wang J."/>
            <person name="Zheng X."/>
            <person name="Song L."/>
            <person name="Zhu Y."/>
            <person name="Huang Y."/>
            <person name="Lu Z."/>
            <person name="Du W."/>
            <person name="Huang L."/>
            <person name="Dai X."/>
        </authorList>
    </citation>
    <scope>NUCLEOTIDE SEQUENCE [LARGE SCALE GENOMIC DNA]</scope>
    <source>
        <strain evidence="6 7">2CG4</strain>
    </source>
</reference>
<name>A0A6L5YX08_9RHOB</name>